<accession>A0A4R6M0J7</accession>
<dbReference type="Gene3D" id="3.40.50.2300">
    <property type="match status" value="2"/>
</dbReference>
<dbReference type="PANTHER" id="PTHR30036:SF1">
    <property type="entry name" value="D-XYLOSE-BINDING PERIPLASMIC PROTEIN"/>
    <property type="match status" value="1"/>
</dbReference>
<evidence type="ECO:0000256" key="1">
    <source>
        <dbReference type="ARBA" id="ARBA00004196"/>
    </source>
</evidence>
<protein>
    <submittedName>
        <fullName evidence="5">D-xylose transport system substrate-binding protein</fullName>
    </submittedName>
</protein>
<dbReference type="CDD" id="cd19992">
    <property type="entry name" value="PBP1_ABC_xylose_binding-like"/>
    <property type="match status" value="1"/>
</dbReference>
<dbReference type="InterPro" id="IPR050555">
    <property type="entry name" value="Bact_Solute-Bind_Prot2"/>
</dbReference>
<comment type="subcellular location">
    <subcellularLocation>
        <location evidence="1">Cell envelope</location>
    </subcellularLocation>
</comment>
<dbReference type="InterPro" id="IPR025997">
    <property type="entry name" value="SBP_2_dom"/>
</dbReference>
<proteinExistence type="predicted"/>
<dbReference type="GO" id="GO:0030288">
    <property type="term" value="C:outer membrane-bounded periplasmic space"/>
    <property type="evidence" value="ECO:0007669"/>
    <property type="project" value="TreeGrafter"/>
</dbReference>
<keyword evidence="2" id="KW-0732">Signal</keyword>
<gene>
    <name evidence="5" type="ORF">DFR79_103114</name>
</gene>
<evidence type="ECO:0000259" key="4">
    <source>
        <dbReference type="Pfam" id="PF13407"/>
    </source>
</evidence>
<dbReference type="Pfam" id="PF13407">
    <property type="entry name" value="Peripla_BP_4"/>
    <property type="match status" value="1"/>
</dbReference>
<evidence type="ECO:0000256" key="2">
    <source>
        <dbReference type="ARBA" id="ARBA00022729"/>
    </source>
</evidence>
<dbReference type="SUPFAM" id="SSF53822">
    <property type="entry name" value="Periplasmic binding protein-like I"/>
    <property type="match status" value="1"/>
</dbReference>
<feature type="transmembrane region" description="Helical" evidence="3">
    <location>
        <begin position="85"/>
        <end position="104"/>
    </location>
</feature>
<organism evidence="5 6">
    <name type="scientific">Halanaerobium saccharolyticum</name>
    <dbReference type="NCBI Taxonomy" id="43595"/>
    <lineage>
        <taxon>Bacteria</taxon>
        <taxon>Bacillati</taxon>
        <taxon>Bacillota</taxon>
        <taxon>Clostridia</taxon>
        <taxon>Halanaerobiales</taxon>
        <taxon>Halanaerobiaceae</taxon>
        <taxon>Halanaerobium</taxon>
    </lineage>
</organism>
<comment type="caution">
    <text evidence="5">The sequence shown here is derived from an EMBL/GenBank/DDBJ whole genome shotgun (WGS) entry which is preliminary data.</text>
</comment>
<dbReference type="EMBL" id="SNWX01000003">
    <property type="protein sequence ID" value="TDO94436.1"/>
    <property type="molecule type" value="Genomic_DNA"/>
</dbReference>
<dbReference type="GO" id="GO:0030246">
    <property type="term" value="F:carbohydrate binding"/>
    <property type="evidence" value="ECO:0007669"/>
    <property type="project" value="TreeGrafter"/>
</dbReference>
<evidence type="ECO:0000313" key="6">
    <source>
        <dbReference type="Proteomes" id="UP000295064"/>
    </source>
</evidence>
<evidence type="ECO:0000256" key="3">
    <source>
        <dbReference type="SAM" id="Phobius"/>
    </source>
</evidence>
<dbReference type="PANTHER" id="PTHR30036">
    <property type="entry name" value="D-XYLOSE-BINDING PERIPLASMIC PROTEIN"/>
    <property type="match status" value="1"/>
</dbReference>
<reference evidence="5 6" key="1">
    <citation type="submission" date="2019-03" db="EMBL/GenBank/DDBJ databases">
        <title>Subsurface microbial communities from deep shales in Ohio and West Virginia, USA.</title>
        <authorList>
            <person name="Wrighton K."/>
        </authorList>
    </citation>
    <scope>NUCLEOTIDE SEQUENCE [LARGE SCALE GENOMIC DNA]</scope>
    <source>
        <strain evidence="5 6">MA284_T2</strain>
    </source>
</reference>
<name>A0A4R6M0J7_9FIRM</name>
<sequence length="446" mass="48829">MIISGAGRGVNNKVKKITALKNLYNGLNSLIPKIFKGLKKYSMVNPLIIVYNLNRSNNSLRIISNYKLIMVHIEKTIRGLIMKKLSILLVVILLVSSISMAAFAQDGGGWLDNLLGNNQKEDDGLVKVGFLLKTMQEERYIKDRDAFIEKAEELGADEVIFDSANNDENLQLSKFENMLTQGADVIVLQPVNTGTASNMVKMAHESGVAVVNYDSLIMNSAVDVFLTQNSWAVGELQGQAMVKWFKENRGEVKGNVVLLRGQPGDSNANAFSQGVLDTVAKYEGLNLVVDQSHEGWSPNLAMATVENALTKYDNNIDAVVANNSGMASGAVRALEAQGMADSDEVFVAGSDADLINIRYIAQGKQTVEIFKKIKPLAYKAAEVAVTLAKNPDKPIDEIVKIDRYVDNGQKEVPTVITEIVVVNQDNIMDTVVADGFHEATEIFKEE</sequence>
<keyword evidence="3" id="KW-0472">Membrane</keyword>
<dbReference type="InterPro" id="IPR028082">
    <property type="entry name" value="Peripla_BP_I"/>
</dbReference>
<evidence type="ECO:0000313" key="5">
    <source>
        <dbReference type="EMBL" id="TDO94436.1"/>
    </source>
</evidence>
<dbReference type="AlphaFoldDB" id="A0A4R6M0J7"/>
<dbReference type="Proteomes" id="UP000295064">
    <property type="component" value="Unassembled WGS sequence"/>
</dbReference>
<keyword evidence="3" id="KW-0812">Transmembrane</keyword>
<feature type="domain" description="Periplasmic binding protein" evidence="4">
    <location>
        <begin position="128"/>
        <end position="390"/>
    </location>
</feature>
<keyword evidence="3" id="KW-1133">Transmembrane helix</keyword>